<evidence type="ECO:0000313" key="1">
    <source>
        <dbReference type="EMBL" id="JAP89785.1"/>
    </source>
</evidence>
<name>A0A146K1I3_9EUKA</name>
<dbReference type="EMBL" id="GDID01006821">
    <property type="protein sequence ID" value="JAP89785.1"/>
    <property type="molecule type" value="Transcribed_RNA"/>
</dbReference>
<organism evidence="1">
    <name type="scientific">Trepomonas sp. PC1</name>
    <dbReference type="NCBI Taxonomy" id="1076344"/>
    <lineage>
        <taxon>Eukaryota</taxon>
        <taxon>Metamonada</taxon>
        <taxon>Diplomonadida</taxon>
        <taxon>Hexamitidae</taxon>
        <taxon>Hexamitinae</taxon>
        <taxon>Trepomonas</taxon>
    </lineage>
</organism>
<dbReference type="AlphaFoldDB" id="A0A146K1I3"/>
<reference evidence="1" key="1">
    <citation type="submission" date="2015-07" db="EMBL/GenBank/DDBJ databases">
        <title>Adaptation to a free-living lifestyle via gene acquisitions in the diplomonad Trepomonas sp. PC1.</title>
        <authorList>
            <person name="Xu F."/>
            <person name="Jerlstrom-Hultqvist J."/>
            <person name="Kolisko M."/>
            <person name="Simpson A.G.B."/>
            <person name="Roger A.J."/>
            <person name="Svard S.G."/>
            <person name="Andersson J.O."/>
        </authorList>
    </citation>
    <scope>NUCLEOTIDE SEQUENCE</scope>
    <source>
        <strain evidence="1">PC1</strain>
    </source>
</reference>
<feature type="non-terminal residue" evidence="1">
    <location>
        <position position="505"/>
    </location>
</feature>
<accession>A0A146K1I3</accession>
<feature type="non-terminal residue" evidence="1">
    <location>
        <position position="1"/>
    </location>
</feature>
<gene>
    <name evidence="1" type="ORF">TPC1_30720</name>
</gene>
<proteinExistence type="predicted"/>
<sequence length="505" mass="57006">VIRKMSNVQVVQAQVQAVQNLSNTVLISTGNESTNGQCIRVPRNSGQVFSSAAPITNGQGQTFQWNMALPEGSIINTATSCIQFKQKFVFNCKPSVTPNDTTGQQTCAIDPNAEAAQFLPPGRYSVIDNILWCEPAFVKADLTFKSYDKPVAVCQFPMNSAAILNQSTVQYGNVSQTDDYIFQQRPIIQANLSEEYQAMFSSSFFDNDIDPIMTFITGTKQADGITYKIAHASNAYTTTVFKTFTIGLNMVNQLFDIKNKFYTLAFTRQLIQLSIKLQPYSMAKLFFTEDLCDKTLSGITELELYCYVKSSSSLPSDMNDKGAFVQMYHKYTMDSLTLNGGLTDKSSMYLSSGHNSTNDVILCLNLPDTNEKDSTYLKQRYTLFNASQIINIYNKKFQEEEFVFFNDLNLERGSAAYRYFSEDLTNPIMMKHEILRSVCALQQYQTSVSQSFNTIMKMMCKYAMMRINLEAYSTESLGDADVVYDGYYSVMQRILIKCGFKVYNL</sequence>
<protein>
    <submittedName>
        <fullName evidence="1">Uncharacterized protein</fullName>
    </submittedName>
</protein>